<evidence type="ECO:0000313" key="2">
    <source>
        <dbReference type="Proteomes" id="UP000221384"/>
    </source>
</evidence>
<sequence length="175" mass="21653">MKMNREFIYTVLDCLEKYPYFLNDYEKGIEIQTFKMVVDKFDIDSYLNNLILDEETYNTYFKEVVKKFDKPKHKLMKREFKKSLRETTLNDNELYRDYILESICDSDDYFEDDYMKEMVVDFLQYFFDKYGLEKELKNGEISLEDYEKYFKDTVIKNNPIHHKNLMFWEEIDEDK</sequence>
<accession>A0ABX4LRV6</accession>
<protein>
    <submittedName>
        <fullName evidence="1">Uncharacterized protein</fullName>
    </submittedName>
</protein>
<dbReference type="Proteomes" id="UP000221384">
    <property type="component" value="Unassembled WGS sequence"/>
</dbReference>
<keyword evidence="2" id="KW-1185">Reference proteome</keyword>
<reference evidence="1 2" key="1">
    <citation type="submission" date="2017-09" db="EMBL/GenBank/DDBJ databases">
        <authorList>
            <person name="Perez-Cataluna A."/>
            <person name="Figueras M.J."/>
            <person name="Salas-Masso N."/>
        </authorList>
    </citation>
    <scope>NUCLEOTIDE SEQUENCE [LARGE SCALE GENOMIC DNA]</scope>
    <source>
        <strain evidence="1 2">F138-33</strain>
    </source>
</reference>
<name>A0ABX4LRV6_9BACT</name>
<gene>
    <name evidence="1" type="ORF">CPG37_10825</name>
</gene>
<organism evidence="1 2">
    <name type="scientific">Malaciobacter canalis</name>
    <dbReference type="NCBI Taxonomy" id="1912871"/>
    <lineage>
        <taxon>Bacteria</taxon>
        <taxon>Pseudomonadati</taxon>
        <taxon>Campylobacterota</taxon>
        <taxon>Epsilonproteobacteria</taxon>
        <taxon>Campylobacterales</taxon>
        <taxon>Arcobacteraceae</taxon>
        <taxon>Malaciobacter</taxon>
    </lineage>
</organism>
<comment type="caution">
    <text evidence="1">The sequence shown here is derived from an EMBL/GenBank/DDBJ whole genome shotgun (WGS) entry which is preliminary data.</text>
</comment>
<dbReference type="EMBL" id="NWVW01000014">
    <property type="protein sequence ID" value="PHO09083.1"/>
    <property type="molecule type" value="Genomic_DNA"/>
</dbReference>
<proteinExistence type="predicted"/>
<evidence type="ECO:0000313" key="1">
    <source>
        <dbReference type="EMBL" id="PHO09083.1"/>
    </source>
</evidence>